<evidence type="ECO:0000313" key="5">
    <source>
        <dbReference type="EMBL" id="QNT35476.1"/>
    </source>
</evidence>
<protein>
    <recommendedName>
        <fullName evidence="4">Carbohydrate-binding module family 96 domain-containing protein</fullName>
    </recommendedName>
</protein>
<dbReference type="NCBIfam" id="NF033679">
    <property type="entry name" value="DNRLRE_dom"/>
    <property type="match status" value="1"/>
</dbReference>
<dbReference type="Gene3D" id="2.60.120.970">
    <property type="match status" value="1"/>
</dbReference>
<dbReference type="InterPro" id="IPR018247">
    <property type="entry name" value="EF_Hand_1_Ca_BS"/>
</dbReference>
<sequence>MKTIISILLLISALCSVGAAQIYHIELCPTDDAYVDSDNPTTNYGGTSSLCVATTIWSSIPPEYERSYLKFDLSQIPVEPSITTTITSANLKLYSSVYGNSVSAGAYQCSNSWSEDTITWNSTSTTDSTPIDTVLVVHDDTWYTWNITESVQNSINDDISILLKITPERTEGGHESVSFCSKDRSSEELRPKLEITYTLSCSCSDTHINITDSDGDGVIDILDWDNSTPSEYWTDSHGRGRMWGDMNGMVNSHPQMPS</sequence>
<accession>A0A7H1KNG2</accession>
<dbReference type="AlphaFoldDB" id="A0A7H1KNG2"/>
<gene>
    <name evidence="5" type="ORF">EKMJPAOO_00026</name>
</gene>
<name>A0A7H1KNG2_9EURY</name>
<evidence type="ECO:0000256" key="1">
    <source>
        <dbReference type="ARBA" id="ARBA00004613"/>
    </source>
</evidence>
<dbReference type="EMBL" id="MT776523">
    <property type="protein sequence ID" value="QNT35476.1"/>
    <property type="molecule type" value="Genomic_DNA"/>
</dbReference>
<feature type="domain" description="Carbohydrate-binding module family 96" evidence="4">
    <location>
        <begin position="26"/>
        <end position="196"/>
    </location>
</feature>
<dbReference type="Pfam" id="PF24517">
    <property type="entry name" value="CBM96"/>
    <property type="match status" value="1"/>
</dbReference>
<keyword evidence="3" id="KW-0732">Signal</keyword>
<reference evidence="5" key="1">
    <citation type="submission" date="2020-07" db="EMBL/GenBank/DDBJ databases">
        <title>Unique genomic features of the anaerobic methanotrophic archaea.</title>
        <authorList>
            <person name="Chadwick G.L."/>
            <person name="Skennerton C.T."/>
            <person name="Laso-Perez R."/>
            <person name="Leu A.O."/>
            <person name="Speth D.R."/>
            <person name="Yu H."/>
            <person name="Morgan-Lang C."/>
            <person name="Hatzenpichler R."/>
            <person name="Goudeau D."/>
            <person name="Malmstrom R."/>
            <person name="Brazelton W.J."/>
            <person name="Woyke T."/>
            <person name="Hallam S.J."/>
            <person name="Tyson G.W."/>
            <person name="Wegener G."/>
            <person name="Boetius A."/>
            <person name="Orphan V."/>
        </authorList>
    </citation>
    <scope>NUCLEOTIDE SEQUENCE</scope>
</reference>
<comment type="subcellular location">
    <subcellularLocation>
        <location evidence="1">Secreted</location>
    </subcellularLocation>
</comment>
<evidence type="ECO:0000256" key="3">
    <source>
        <dbReference type="ARBA" id="ARBA00022729"/>
    </source>
</evidence>
<dbReference type="InterPro" id="IPR055372">
    <property type="entry name" value="CBM96"/>
</dbReference>
<dbReference type="GO" id="GO:0005576">
    <property type="term" value="C:extracellular region"/>
    <property type="evidence" value="ECO:0007669"/>
    <property type="project" value="UniProtKB-SubCell"/>
</dbReference>
<dbReference type="PROSITE" id="PS00018">
    <property type="entry name" value="EF_HAND_1"/>
    <property type="match status" value="1"/>
</dbReference>
<keyword evidence="2" id="KW-0964">Secreted</keyword>
<evidence type="ECO:0000256" key="2">
    <source>
        <dbReference type="ARBA" id="ARBA00022525"/>
    </source>
</evidence>
<proteinExistence type="predicted"/>
<evidence type="ECO:0000259" key="4">
    <source>
        <dbReference type="Pfam" id="PF24517"/>
    </source>
</evidence>
<organism evidence="5">
    <name type="scientific">uncultured Methanosarcinales archaeon</name>
    <dbReference type="NCBI Taxonomy" id="183757"/>
    <lineage>
        <taxon>Archaea</taxon>
        <taxon>Methanobacteriati</taxon>
        <taxon>Methanobacteriota</taxon>
        <taxon>Stenosarchaea group</taxon>
        <taxon>Methanomicrobia</taxon>
        <taxon>Methanosarcinales</taxon>
        <taxon>environmental samples</taxon>
    </lineage>
</organism>